<gene>
    <name evidence="1" type="ORF">METZ01_LOCUS227799</name>
</gene>
<name>A0A382GJJ8_9ZZZZ</name>
<evidence type="ECO:0000313" key="1">
    <source>
        <dbReference type="EMBL" id="SVB74945.1"/>
    </source>
</evidence>
<sequence>MYLNTIHSFSNTYCQNCGADSHCGNPRYVTEQDYEVDGGEYREIKVCDHCRCKQCTPETSAEPKTYNLKFKKINTEGFKKPKREVTWEQLLLHMQNLSKR</sequence>
<dbReference type="EMBL" id="UINC01055729">
    <property type="protein sequence ID" value="SVB74945.1"/>
    <property type="molecule type" value="Genomic_DNA"/>
</dbReference>
<reference evidence="1" key="1">
    <citation type="submission" date="2018-05" db="EMBL/GenBank/DDBJ databases">
        <authorList>
            <person name="Lanie J.A."/>
            <person name="Ng W.-L."/>
            <person name="Kazmierczak K.M."/>
            <person name="Andrzejewski T.M."/>
            <person name="Davidsen T.M."/>
            <person name="Wayne K.J."/>
            <person name="Tettelin H."/>
            <person name="Glass J.I."/>
            <person name="Rusch D."/>
            <person name="Podicherti R."/>
            <person name="Tsui H.-C.T."/>
            <person name="Winkler M.E."/>
        </authorList>
    </citation>
    <scope>NUCLEOTIDE SEQUENCE</scope>
</reference>
<organism evidence="1">
    <name type="scientific">marine metagenome</name>
    <dbReference type="NCBI Taxonomy" id="408172"/>
    <lineage>
        <taxon>unclassified sequences</taxon>
        <taxon>metagenomes</taxon>
        <taxon>ecological metagenomes</taxon>
    </lineage>
</organism>
<accession>A0A382GJJ8</accession>
<dbReference type="AlphaFoldDB" id="A0A382GJJ8"/>
<protein>
    <submittedName>
        <fullName evidence="1">Uncharacterized protein</fullName>
    </submittedName>
</protein>
<proteinExistence type="predicted"/>